<dbReference type="AlphaFoldDB" id="A0A6A6KP30"/>
<dbReference type="InterPro" id="IPR050238">
    <property type="entry name" value="DNA_Rep/Repair_Clamp_Loader"/>
</dbReference>
<dbReference type="GO" id="GO:0006281">
    <property type="term" value="P:DNA repair"/>
    <property type="evidence" value="ECO:0007669"/>
    <property type="project" value="TreeGrafter"/>
</dbReference>
<evidence type="ECO:0000313" key="1">
    <source>
        <dbReference type="EMBL" id="KAF2290752.1"/>
    </source>
</evidence>
<dbReference type="Gene3D" id="3.40.50.300">
    <property type="entry name" value="P-loop containing nucleotide triphosphate hydrolases"/>
    <property type="match status" value="1"/>
</dbReference>
<dbReference type="SUPFAM" id="SSF52540">
    <property type="entry name" value="P-loop containing nucleoside triphosphate hydrolases"/>
    <property type="match status" value="1"/>
</dbReference>
<organism evidence="1 2">
    <name type="scientific">Hevea brasiliensis</name>
    <name type="common">Para rubber tree</name>
    <name type="synonym">Siphonia brasiliensis</name>
    <dbReference type="NCBI Taxonomy" id="3981"/>
    <lineage>
        <taxon>Eukaryota</taxon>
        <taxon>Viridiplantae</taxon>
        <taxon>Streptophyta</taxon>
        <taxon>Embryophyta</taxon>
        <taxon>Tracheophyta</taxon>
        <taxon>Spermatophyta</taxon>
        <taxon>Magnoliopsida</taxon>
        <taxon>eudicotyledons</taxon>
        <taxon>Gunneridae</taxon>
        <taxon>Pentapetalae</taxon>
        <taxon>rosids</taxon>
        <taxon>fabids</taxon>
        <taxon>Malpighiales</taxon>
        <taxon>Euphorbiaceae</taxon>
        <taxon>Crotonoideae</taxon>
        <taxon>Micrandreae</taxon>
        <taxon>Hevea</taxon>
    </lineage>
</organism>
<reference evidence="1 2" key="1">
    <citation type="journal article" date="2020" name="Mol. Plant">
        <title>The Chromosome-Based Rubber Tree Genome Provides New Insights into Spurge Genome Evolution and Rubber Biosynthesis.</title>
        <authorList>
            <person name="Liu J."/>
            <person name="Shi C."/>
            <person name="Shi C.C."/>
            <person name="Li W."/>
            <person name="Zhang Q.J."/>
            <person name="Zhang Y."/>
            <person name="Li K."/>
            <person name="Lu H.F."/>
            <person name="Shi C."/>
            <person name="Zhu S.T."/>
            <person name="Xiao Z.Y."/>
            <person name="Nan H."/>
            <person name="Yue Y."/>
            <person name="Zhu X.G."/>
            <person name="Wu Y."/>
            <person name="Hong X.N."/>
            <person name="Fan G.Y."/>
            <person name="Tong Y."/>
            <person name="Zhang D."/>
            <person name="Mao C.L."/>
            <person name="Liu Y.L."/>
            <person name="Hao S.J."/>
            <person name="Liu W.Q."/>
            <person name="Lv M.Q."/>
            <person name="Zhang H.B."/>
            <person name="Liu Y."/>
            <person name="Hu-Tang G.R."/>
            <person name="Wang J.P."/>
            <person name="Wang J.H."/>
            <person name="Sun Y.H."/>
            <person name="Ni S.B."/>
            <person name="Chen W.B."/>
            <person name="Zhang X.C."/>
            <person name="Jiao Y.N."/>
            <person name="Eichler E.E."/>
            <person name="Li G.H."/>
            <person name="Liu X."/>
            <person name="Gao L.Z."/>
        </authorList>
    </citation>
    <scope>NUCLEOTIDE SEQUENCE [LARGE SCALE GENOMIC DNA]</scope>
    <source>
        <strain evidence="2">cv. GT1</strain>
        <tissue evidence="1">Leaf</tissue>
    </source>
</reference>
<dbReference type="PANTHER" id="PTHR11669">
    <property type="entry name" value="REPLICATION FACTOR C / DNA POLYMERASE III GAMMA-TAU SUBUNIT"/>
    <property type="match status" value="1"/>
</dbReference>
<keyword evidence="2" id="KW-1185">Reference proteome</keyword>
<dbReference type="GO" id="GO:0003689">
    <property type="term" value="F:DNA clamp loader activity"/>
    <property type="evidence" value="ECO:0007669"/>
    <property type="project" value="TreeGrafter"/>
</dbReference>
<dbReference type="EMBL" id="JAAGAX010000015">
    <property type="protein sequence ID" value="KAF2290752.1"/>
    <property type="molecule type" value="Genomic_DNA"/>
</dbReference>
<gene>
    <name evidence="1" type="ORF">GH714_015311</name>
</gene>
<protein>
    <recommendedName>
        <fullName evidence="3">Replication factor C C-terminal domain-containing protein</fullName>
    </recommendedName>
</protein>
<accession>A0A6A6KP30</accession>
<evidence type="ECO:0000313" key="2">
    <source>
        <dbReference type="Proteomes" id="UP000467840"/>
    </source>
</evidence>
<dbReference type="GO" id="GO:0005634">
    <property type="term" value="C:nucleus"/>
    <property type="evidence" value="ECO:0007669"/>
    <property type="project" value="TreeGrafter"/>
</dbReference>
<comment type="caution">
    <text evidence="1">The sequence shown here is derived from an EMBL/GenBank/DDBJ whole genome shotgun (WGS) entry which is preliminary data.</text>
</comment>
<name>A0A6A6KP30_HEVBR</name>
<dbReference type="Gene3D" id="1.10.8.60">
    <property type="match status" value="1"/>
</dbReference>
<dbReference type="PANTHER" id="PTHR11669:SF25">
    <property type="entry name" value="OS02G0704966 PROTEIN"/>
    <property type="match status" value="1"/>
</dbReference>
<sequence>MSRSTMLSASNFESTESISPGDIFFSRENTALMRQKNGLPKNGKREMQVAVPATYSVHHVELNVNLEPNAKYALMGIVKEISNTYAIVPEVSKVNFKPDYRVLVLYQVDKATENIQHLIKWIMDCYTDACKVILCCEDDVDIPESVKNRCKVIEVDAPVTHEPEKDFDLPMNFAARIAAKSKQNLRKAIMALEACKAHNYPFADDQPIPFGWEEVLVELATEILTDPSPKRYAFFAFVQILFLIGWGRTKVLGRGMLTVEHTSGNKSDP</sequence>
<dbReference type="InterPro" id="IPR027417">
    <property type="entry name" value="P-loop_NTPase"/>
</dbReference>
<proteinExistence type="predicted"/>
<dbReference type="Proteomes" id="UP000467840">
    <property type="component" value="Chromosome 2"/>
</dbReference>
<dbReference type="GO" id="GO:0006261">
    <property type="term" value="P:DNA-templated DNA replication"/>
    <property type="evidence" value="ECO:0007669"/>
    <property type="project" value="TreeGrafter"/>
</dbReference>
<evidence type="ECO:0008006" key="3">
    <source>
        <dbReference type="Google" id="ProtNLM"/>
    </source>
</evidence>
<dbReference type="GO" id="GO:0005663">
    <property type="term" value="C:DNA replication factor C complex"/>
    <property type="evidence" value="ECO:0007669"/>
    <property type="project" value="TreeGrafter"/>
</dbReference>
<dbReference type="FunFam" id="1.10.8.60:FF:000030">
    <property type="entry name" value="replication factor C subunit 3"/>
    <property type="match status" value="1"/>
</dbReference>